<dbReference type="EMBL" id="FOTW01000026">
    <property type="protein sequence ID" value="SFM65104.1"/>
    <property type="molecule type" value="Genomic_DNA"/>
</dbReference>
<dbReference type="RefSeq" id="WP_093390266.1">
    <property type="nucleotide sequence ID" value="NZ_FOTW01000026.1"/>
</dbReference>
<gene>
    <name evidence="5" type="ORF">SAMN02982985_04839</name>
</gene>
<sequence length="289" mass="30616">MNPRQPQRRLGDSAWNRLSGHEGLRQTLLFGAVAGLVLAMLYLPQLSPWHRMALLAMLGATATTLTLRTLGAHGPTQRQPRRSPAPLAASADLAACRAMHGITPPGPAPAPALALALALAPAPAGRADHGIEPGVELGIDSGAVTDPLTGSYRRQEGERLLAHMFGRARRFSAPLALVVFRLEHVRRINAMFGRASGDAVLADLARFATERLRGSDVLARWDDCSFALLLPGTSARQAAHVARMLQQGIEQSFFAGFGGMSCSVGIGASSRCRSAAELALQAERRAAEA</sequence>
<accession>A0A1I4SL10</accession>
<evidence type="ECO:0000313" key="5">
    <source>
        <dbReference type="EMBL" id="SFM65104.1"/>
    </source>
</evidence>
<dbReference type="Pfam" id="PF00990">
    <property type="entry name" value="GGDEF"/>
    <property type="match status" value="1"/>
</dbReference>
<protein>
    <recommendedName>
        <fullName evidence="1">diguanylate cyclase</fullName>
        <ecNumber evidence="1">2.7.7.65</ecNumber>
    </recommendedName>
</protein>
<dbReference type="CDD" id="cd01949">
    <property type="entry name" value="GGDEF"/>
    <property type="match status" value="1"/>
</dbReference>
<evidence type="ECO:0000256" key="1">
    <source>
        <dbReference type="ARBA" id="ARBA00012528"/>
    </source>
</evidence>
<dbReference type="InterPro" id="IPR029787">
    <property type="entry name" value="Nucleotide_cyclase"/>
</dbReference>
<reference evidence="5 6" key="1">
    <citation type="submission" date="2016-10" db="EMBL/GenBank/DDBJ databases">
        <authorList>
            <person name="de Groot N.N."/>
        </authorList>
    </citation>
    <scope>NUCLEOTIDE SEQUENCE [LARGE SCALE GENOMIC DNA]</scope>
    <source>
        <strain evidence="5 6">ATCC 43154</strain>
    </source>
</reference>
<dbReference type="InterPro" id="IPR000160">
    <property type="entry name" value="GGDEF_dom"/>
</dbReference>
<evidence type="ECO:0000259" key="4">
    <source>
        <dbReference type="PROSITE" id="PS50887"/>
    </source>
</evidence>
<evidence type="ECO:0000313" key="6">
    <source>
        <dbReference type="Proteomes" id="UP000199470"/>
    </source>
</evidence>
<dbReference type="PANTHER" id="PTHR45138">
    <property type="entry name" value="REGULATORY COMPONENTS OF SENSORY TRANSDUCTION SYSTEM"/>
    <property type="match status" value="1"/>
</dbReference>
<dbReference type="InterPro" id="IPR050469">
    <property type="entry name" value="Diguanylate_Cyclase"/>
</dbReference>
<keyword evidence="6" id="KW-1185">Reference proteome</keyword>
<keyword evidence="3" id="KW-0812">Transmembrane</keyword>
<evidence type="ECO:0000256" key="3">
    <source>
        <dbReference type="SAM" id="Phobius"/>
    </source>
</evidence>
<feature type="transmembrane region" description="Helical" evidence="3">
    <location>
        <begin position="27"/>
        <end position="46"/>
    </location>
</feature>
<proteinExistence type="predicted"/>
<feature type="domain" description="GGDEF" evidence="4">
    <location>
        <begin position="173"/>
        <end position="289"/>
    </location>
</feature>
<dbReference type="GO" id="GO:0052621">
    <property type="term" value="F:diguanylate cyclase activity"/>
    <property type="evidence" value="ECO:0007669"/>
    <property type="project" value="UniProtKB-EC"/>
</dbReference>
<dbReference type="InterPro" id="IPR043128">
    <property type="entry name" value="Rev_trsase/Diguanyl_cyclase"/>
</dbReference>
<dbReference type="SMART" id="SM00267">
    <property type="entry name" value="GGDEF"/>
    <property type="match status" value="1"/>
</dbReference>
<keyword evidence="3" id="KW-1133">Transmembrane helix</keyword>
<dbReference type="GO" id="GO:0005886">
    <property type="term" value="C:plasma membrane"/>
    <property type="evidence" value="ECO:0007669"/>
    <property type="project" value="TreeGrafter"/>
</dbReference>
<evidence type="ECO:0000256" key="2">
    <source>
        <dbReference type="ARBA" id="ARBA00034247"/>
    </source>
</evidence>
<keyword evidence="3" id="KW-0472">Membrane</keyword>
<dbReference type="GO" id="GO:0043709">
    <property type="term" value="P:cell adhesion involved in single-species biofilm formation"/>
    <property type="evidence" value="ECO:0007669"/>
    <property type="project" value="TreeGrafter"/>
</dbReference>
<dbReference type="SUPFAM" id="SSF55073">
    <property type="entry name" value="Nucleotide cyclase"/>
    <property type="match status" value="1"/>
</dbReference>
<dbReference type="NCBIfam" id="TIGR00254">
    <property type="entry name" value="GGDEF"/>
    <property type="match status" value="1"/>
</dbReference>
<dbReference type="Gene3D" id="3.30.70.270">
    <property type="match status" value="1"/>
</dbReference>
<name>A0A1I4SL10_9BURK</name>
<dbReference type="STRING" id="758825.SAMN02982985_04839"/>
<dbReference type="AlphaFoldDB" id="A0A1I4SL10"/>
<comment type="catalytic activity">
    <reaction evidence="2">
        <text>2 GTP = 3',3'-c-di-GMP + 2 diphosphate</text>
        <dbReference type="Rhea" id="RHEA:24898"/>
        <dbReference type="ChEBI" id="CHEBI:33019"/>
        <dbReference type="ChEBI" id="CHEBI:37565"/>
        <dbReference type="ChEBI" id="CHEBI:58805"/>
        <dbReference type="EC" id="2.7.7.65"/>
    </reaction>
</comment>
<dbReference type="PROSITE" id="PS50887">
    <property type="entry name" value="GGDEF"/>
    <property type="match status" value="1"/>
</dbReference>
<dbReference type="Proteomes" id="UP000199470">
    <property type="component" value="Unassembled WGS sequence"/>
</dbReference>
<dbReference type="EC" id="2.7.7.65" evidence="1"/>
<dbReference type="GO" id="GO:1902201">
    <property type="term" value="P:negative regulation of bacterial-type flagellum-dependent cell motility"/>
    <property type="evidence" value="ECO:0007669"/>
    <property type="project" value="TreeGrafter"/>
</dbReference>
<dbReference type="OrthoDB" id="9813903at2"/>
<dbReference type="PANTHER" id="PTHR45138:SF9">
    <property type="entry name" value="DIGUANYLATE CYCLASE DGCM-RELATED"/>
    <property type="match status" value="1"/>
</dbReference>
<organism evidence="5 6">
    <name type="scientific">Rugamonas rubra</name>
    <dbReference type="NCBI Taxonomy" id="758825"/>
    <lineage>
        <taxon>Bacteria</taxon>
        <taxon>Pseudomonadati</taxon>
        <taxon>Pseudomonadota</taxon>
        <taxon>Betaproteobacteria</taxon>
        <taxon>Burkholderiales</taxon>
        <taxon>Oxalobacteraceae</taxon>
        <taxon>Telluria group</taxon>
        <taxon>Rugamonas</taxon>
    </lineage>
</organism>